<dbReference type="GO" id="GO:0052689">
    <property type="term" value="F:carboxylic ester hydrolase activity"/>
    <property type="evidence" value="ECO:0007669"/>
    <property type="project" value="InterPro"/>
</dbReference>
<proteinExistence type="predicted"/>
<dbReference type="GO" id="GO:0006952">
    <property type="term" value="P:defense response"/>
    <property type="evidence" value="ECO:0007669"/>
    <property type="project" value="InterPro"/>
</dbReference>
<dbReference type="PANTHER" id="PTHR46898:SF3">
    <property type="entry name" value="FUNGAL LIPASE-LIKE DOMAIN-CONTAINING PROTEIN"/>
    <property type="match status" value="1"/>
</dbReference>
<keyword evidence="2" id="KW-1185">Reference proteome</keyword>
<protein>
    <submittedName>
        <fullName evidence="1">Uncharacterized protein</fullName>
    </submittedName>
</protein>
<evidence type="ECO:0000313" key="2">
    <source>
        <dbReference type="Proteomes" id="UP000594261"/>
    </source>
</evidence>
<name>A0A7N2LFH6_QUELO</name>
<dbReference type="EnsemblPlants" id="QL04p034967:mrna">
    <property type="protein sequence ID" value="QL04p034967:mrna"/>
    <property type="gene ID" value="QL04p034967"/>
</dbReference>
<dbReference type="Proteomes" id="UP000594261">
    <property type="component" value="Chromosome 4"/>
</dbReference>
<reference evidence="1 2" key="1">
    <citation type="journal article" date="2016" name="G3 (Bethesda)">
        <title>First Draft Assembly and Annotation of the Genome of a California Endemic Oak Quercus lobata Nee (Fagaceae).</title>
        <authorList>
            <person name="Sork V.L."/>
            <person name="Fitz-Gibbon S.T."/>
            <person name="Puiu D."/>
            <person name="Crepeau M."/>
            <person name="Gugger P.F."/>
            <person name="Sherman R."/>
            <person name="Stevens K."/>
            <person name="Langley C.H."/>
            <person name="Pellegrini M."/>
            <person name="Salzberg S.L."/>
        </authorList>
    </citation>
    <scope>NUCLEOTIDE SEQUENCE [LARGE SCALE GENOMIC DNA]</scope>
    <source>
        <strain evidence="1 2">cv. SW786</strain>
    </source>
</reference>
<evidence type="ECO:0000313" key="1">
    <source>
        <dbReference type="EnsemblPlants" id="QL04p034967:mrna"/>
    </source>
</evidence>
<dbReference type="InParanoid" id="A0A7N2LFH6"/>
<sequence length="286" mass="32689">MHHHLLANCSYDSCHDGRYSSGLELANFVVTLDIFHDAWTAIWSLYTEISQNEGPSSFVRFKVYELPNYTIIAFFTWPSSSKDSVQGGGGGNLVSSSTFKGSFPFFDFLCPRPKVPDNQKNKPKDDPSFSINETAFQLFKSIIGVLPKFEVALHWERMHKRLYTLLGLSNPPACAQPAATRFDCFGSQKWFLSSKTRCWRVNFESHPSKLVKLDLPEDIRYLRFLSFPTIFHLDLVDFGDQNNQIRHRYTRFGDSWHDLGGKSSDLTKSLPDSARSLRILDELGEI</sequence>
<accession>A0A7N2LFH6</accession>
<organism evidence="1 2">
    <name type="scientific">Quercus lobata</name>
    <name type="common">Valley oak</name>
    <dbReference type="NCBI Taxonomy" id="97700"/>
    <lineage>
        <taxon>Eukaryota</taxon>
        <taxon>Viridiplantae</taxon>
        <taxon>Streptophyta</taxon>
        <taxon>Embryophyta</taxon>
        <taxon>Tracheophyta</taxon>
        <taxon>Spermatophyta</taxon>
        <taxon>Magnoliopsida</taxon>
        <taxon>eudicotyledons</taxon>
        <taxon>Gunneridae</taxon>
        <taxon>Pentapetalae</taxon>
        <taxon>rosids</taxon>
        <taxon>fabids</taxon>
        <taxon>Fagales</taxon>
        <taxon>Fagaceae</taxon>
        <taxon>Quercus</taxon>
    </lineage>
</organism>
<dbReference type="EMBL" id="LRBV02000004">
    <property type="status" value="NOT_ANNOTATED_CDS"/>
    <property type="molecule type" value="Genomic_DNA"/>
</dbReference>
<dbReference type="PANTHER" id="PTHR46898">
    <property type="entry name" value="SENESCENCE-ASSOCIATED CARBOXYLESTERASE 101"/>
    <property type="match status" value="1"/>
</dbReference>
<reference evidence="1" key="2">
    <citation type="submission" date="2021-01" db="UniProtKB">
        <authorList>
            <consortium name="EnsemblPlants"/>
        </authorList>
    </citation>
    <scope>IDENTIFICATION</scope>
</reference>
<dbReference type="Gramene" id="QL04p034967:mrna">
    <property type="protein sequence ID" value="QL04p034967:mrna"/>
    <property type="gene ID" value="QL04p034967"/>
</dbReference>
<dbReference type="InterPro" id="IPR044603">
    <property type="entry name" value="SAG101-like"/>
</dbReference>
<dbReference type="AlphaFoldDB" id="A0A7N2LFH6"/>